<sequence length="54" mass="6274">MAKLTKKEYKELVKANILLTGQYQGKSVLEAESNNDLYFYLDEIKGEFKSRTLN</sequence>
<reference evidence="1 2" key="1">
    <citation type="submission" date="2020-03" db="EMBL/GenBank/DDBJ databases">
        <authorList>
            <person name="Zhang L."/>
            <person name="Han X."/>
            <person name="Chen Y."/>
            <person name="Yu Y."/>
        </authorList>
    </citation>
    <scope>NUCLEOTIDE SEQUENCE [LARGE SCALE GENOMIC DNA]</scope>
    <source>
        <strain evidence="1 2">A1254</strain>
        <plasmid evidence="2">pa1254_1</plasmid>
    </source>
</reference>
<accession>A0A6H0G011</accession>
<dbReference type="Proteomes" id="UP000501692">
    <property type="component" value="Plasmid pA1254_1"/>
</dbReference>
<dbReference type="EMBL" id="CP049807">
    <property type="protein sequence ID" value="QIT19961.1"/>
    <property type="molecule type" value="Genomic_DNA"/>
</dbReference>
<proteinExistence type="predicted"/>
<organism evidence="1 2">
    <name type="scientific">Acinetobacter pittii</name>
    <name type="common">Acinetobacter genomosp. 3</name>
    <dbReference type="NCBI Taxonomy" id="48296"/>
    <lineage>
        <taxon>Bacteria</taxon>
        <taxon>Pseudomonadati</taxon>
        <taxon>Pseudomonadota</taxon>
        <taxon>Gammaproteobacteria</taxon>
        <taxon>Moraxellales</taxon>
        <taxon>Moraxellaceae</taxon>
        <taxon>Acinetobacter</taxon>
        <taxon>Acinetobacter calcoaceticus/baumannii complex</taxon>
    </lineage>
</organism>
<name>A0A6H0G011_ACIPI</name>
<geneLocation type="plasmid" evidence="2">
    <name>pa1254_1</name>
</geneLocation>
<keyword evidence="1" id="KW-0614">Plasmid</keyword>
<gene>
    <name evidence="1" type="ORF">G8E09_19300</name>
</gene>
<dbReference type="RefSeq" id="WP_167564447.1">
    <property type="nucleotide sequence ID" value="NZ_CP049807.1"/>
</dbReference>
<protein>
    <submittedName>
        <fullName evidence="1">Uncharacterized protein</fullName>
    </submittedName>
</protein>
<dbReference type="AlphaFoldDB" id="A0A6H0G011"/>
<evidence type="ECO:0000313" key="1">
    <source>
        <dbReference type="EMBL" id="QIT19961.1"/>
    </source>
</evidence>
<evidence type="ECO:0000313" key="2">
    <source>
        <dbReference type="Proteomes" id="UP000501692"/>
    </source>
</evidence>